<feature type="chain" id="PRO_5008091606" evidence="3">
    <location>
        <begin position="19"/>
        <end position="352"/>
    </location>
</feature>
<evidence type="ECO:0000256" key="3">
    <source>
        <dbReference type="SAM" id="SignalP"/>
    </source>
</evidence>
<dbReference type="EMBL" id="LWQS01000093">
    <property type="protein sequence ID" value="OAN40530.1"/>
    <property type="molecule type" value="Genomic_DNA"/>
</dbReference>
<dbReference type="PANTHER" id="PTHR35841:SF1">
    <property type="entry name" value="PHOSPHONATES-BINDING PERIPLASMIC PROTEIN"/>
    <property type="match status" value="1"/>
</dbReference>
<evidence type="ECO:0000313" key="5">
    <source>
        <dbReference type="Proteomes" id="UP000078287"/>
    </source>
</evidence>
<dbReference type="PROSITE" id="PS51257">
    <property type="entry name" value="PROKAR_LIPOPROTEIN"/>
    <property type="match status" value="1"/>
</dbReference>
<reference evidence="4 5" key="1">
    <citation type="submission" date="2016-04" db="EMBL/GenBank/DDBJ databases">
        <title>Chloroflexus islandicus sp. nov., a thermophilic filamentous anoxygenic phototrophic bacterium from geyser Strokkur (Iceland).</title>
        <authorList>
            <person name="Gaisin V.A."/>
            <person name="Kalashnikov A.M."/>
            <person name="Sukhacheva M.V."/>
            <person name="Grouzdev D.S."/>
            <person name="Ivanov T.M."/>
            <person name="Kuznetsov B."/>
            <person name="Gorlenko V.M."/>
        </authorList>
    </citation>
    <scope>NUCLEOTIDE SEQUENCE [LARGE SCALE GENOMIC DNA]</scope>
    <source>
        <strain evidence="5">isl-2</strain>
    </source>
</reference>
<dbReference type="GO" id="GO:0055085">
    <property type="term" value="P:transmembrane transport"/>
    <property type="evidence" value="ECO:0007669"/>
    <property type="project" value="InterPro"/>
</dbReference>
<dbReference type="InterPro" id="IPR005770">
    <property type="entry name" value="PhnD"/>
</dbReference>
<dbReference type="AlphaFoldDB" id="A0A178M1L9"/>
<keyword evidence="5" id="KW-1185">Reference proteome</keyword>
<dbReference type="Proteomes" id="UP000078287">
    <property type="component" value="Unassembled WGS sequence"/>
</dbReference>
<dbReference type="Gene3D" id="3.40.190.10">
    <property type="entry name" value="Periplasmic binding protein-like II"/>
    <property type="match status" value="2"/>
</dbReference>
<dbReference type="Pfam" id="PF12974">
    <property type="entry name" value="Phosphonate-bd"/>
    <property type="match status" value="1"/>
</dbReference>
<accession>A0A178M1L9</accession>
<dbReference type="SUPFAM" id="SSF53850">
    <property type="entry name" value="Periplasmic binding protein-like II"/>
    <property type="match status" value="1"/>
</dbReference>
<sequence length="352" mass="37875">MRSLRLLLIVTIVTLALAACGASGGNTGGNTTSNANSPVIIAWLPNESGADLKDARDAIGAVVSEALGRPVEHRTTTDYLIAVEALANNTAHLGFFGAEGYVQAHDKNPKVIPLVVPSGSDGTLKTAVYYSWLAVARGQEGNYQVNGVYKIDNIQGKRFAFVSSSSTSGFRVPSSNIIKYFSQQEKWKNLNADELIEGGPNKFFSEVQFGGSHQGSAVALLSGAVDVAAFCDTCVQNYVELVSGEENKPGAVYRVLNNAPEPFDKFPGAEFVIISATPVINAPFVANSGMLTADEIKRLQDKLTSDEVANNPRIFATKAEIDAGFKPLFRKTKEERFLVVDDSFFNPIRAMR</sequence>
<name>A0A178M1L9_9CHLR</name>
<organism evidence="4 5">
    <name type="scientific">Chloroflexus islandicus</name>
    <dbReference type="NCBI Taxonomy" id="1707952"/>
    <lineage>
        <taxon>Bacteria</taxon>
        <taxon>Bacillati</taxon>
        <taxon>Chloroflexota</taxon>
        <taxon>Chloroflexia</taxon>
        <taxon>Chloroflexales</taxon>
        <taxon>Chloroflexineae</taxon>
        <taxon>Chloroflexaceae</taxon>
        <taxon>Chloroflexus</taxon>
    </lineage>
</organism>
<evidence type="ECO:0000256" key="1">
    <source>
        <dbReference type="ARBA" id="ARBA00007162"/>
    </source>
</evidence>
<dbReference type="STRING" id="1707952.A6A03_04250"/>
<feature type="signal peptide" evidence="3">
    <location>
        <begin position="1"/>
        <end position="18"/>
    </location>
</feature>
<proteinExistence type="inferred from homology"/>
<dbReference type="GO" id="GO:0043190">
    <property type="term" value="C:ATP-binding cassette (ABC) transporter complex"/>
    <property type="evidence" value="ECO:0007669"/>
    <property type="project" value="InterPro"/>
</dbReference>
<dbReference type="RefSeq" id="WP_066790811.1">
    <property type="nucleotide sequence ID" value="NZ_LWQS01000093.1"/>
</dbReference>
<dbReference type="NCBIfam" id="TIGR01098">
    <property type="entry name" value="3A0109s03R"/>
    <property type="match status" value="1"/>
</dbReference>
<comment type="caution">
    <text evidence="4">The sequence shown here is derived from an EMBL/GenBank/DDBJ whole genome shotgun (WGS) entry which is preliminary data.</text>
</comment>
<evidence type="ECO:0000313" key="4">
    <source>
        <dbReference type="EMBL" id="OAN40530.1"/>
    </source>
</evidence>
<protein>
    <submittedName>
        <fullName evidence="4">Phosphonate ABC transporter substrate-binding protein</fullName>
    </submittedName>
</protein>
<comment type="similarity">
    <text evidence="1">Belongs to the phosphate/phosphite/phosphonate binding protein family.</text>
</comment>
<gene>
    <name evidence="4" type="ORF">A6A03_04250</name>
</gene>
<keyword evidence="2 3" id="KW-0732">Signal</keyword>
<dbReference type="OrthoDB" id="1792890at2"/>
<evidence type="ECO:0000256" key="2">
    <source>
        <dbReference type="ARBA" id="ARBA00022729"/>
    </source>
</evidence>
<dbReference type="PANTHER" id="PTHR35841">
    <property type="entry name" value="PHOSPHONATES-BINDING PERIPLASMIC PROTEIN"/>
    <property type="match status" value="1"/>
</dbReference>